<protein>
    <submittedName>
        <fullName evidence="9">Na+/H+-dicarboxylate symporter</fullName>
    </submittedName>
</protein>
<keyword evidence="3" id="KW-1003">Cell membrane</keyword>
<evidence type="ECO:0000256" key="7">
    <source>
        <dbReference type="ARBA" id="ARBA00023136"/>
    </source>
</evidence>
<name>A0A656D4N7_KRYT1</name>
<keyword evidence="4 8" id="KW-0812">Transmembrane</keyword>
<feature type="transmembrane region" description="Helical" evidence="8">
    <location>
        <begin position="132"/>
        <end position="157"/>
    </location>
</feature>
<feature type="transmembrane region" description="Helical" evidence="8">
    <location>
        <begin position="292"/>
        <end position="310"/>
    </location>
</feature>
<dbReference type="PRINTS" id="PR00173">
    <property type="entry name" value="EDTRNSPORT"/>
</dbReference>
<dbReference type="FunFam" id="1.10.3860.10:FF:000001">
    <property type="entry name" value="C4-dicarboxylate transport protein"/>
    <property type="match status" value="1"/>
</dbReference>
<organism evidence="9 10">
    <name type="scientific">Kryptobacter tengchongensis</name>
    <dbReference type="NCBI Taxonomy" id="1643429"/>
    <lineage>
        <taxon>Bacteria</taxon>
        <taxon>Pseudomonadati</taxon>
        <taxon>Candidatus Kryptoniota</taxon>
        <taxon>Candidatus Kryptobacter</taxon>
    </lineage>
</organism>
<accession>A0A656D4N7</accession>
<dbReference type="AlphaFoldDB" id="A0A656D4N7"/>
<evidence type="ECO:0000313" key="10">
    <source>
        <dbReference type="Proteomes" id="UP000243065"/>
    </source>
</evidence>
<evidence type="ECO:0000256" key="8">
    <source>
        <dbReference type="SAM" id="Phobius"/>
    </source>
</evidence>
<keyword evidence="10" id="KW-1185">Reference proteome</keyword>
<reference evidence="9 10" key="1">
    <citation type="submission" date="2015-11" db="EMBL/GenBank/DDBJ databases">
        <authorList>
            <person name="Varghese N."/>
        </authorList>
    </citation>
    <scope>NUCLEOTIDE SEQUENCE [LARGE SCALE GENOMIC DNA]</scope>
    <source>
        <strain evidence="9 10">JGI-24</strain>
    </source>
</reference>
<dbReference type="GO" id="GO:0015293">
    <property type="term" value="F:symporter activity"/>
    <property type="evidence" value="ECO:0007669"/>
    <property type="project" value="UniProtKB-KW"/>
</dbReference>
<dbReference type="Proteomes" id="UP000243065">
    <property type="component" value="Unassembled WGS sequence"/>
</dbReference>
<evidence type="ECO:0000256" key="5">
    <source>
        <dbReference type="ARBA" id="ARBA00022847"/>
    </source>
</evidence>
<evidence type="ECO:0000256" key="1">
    <source>
        <dbReference type="ARBA" id="ARBA00004651"/>
    </source>
</evidence>
<dbReference type="EMBL" id="CZVU01000019">
    <property type="protein sequence ID" value="CUS99447.1"/>
    <property type="molecule type" value="Genomic_DNA"/>
</dbReference>
<keyword evidence="7 8" id="KW-0472">Membrane</keyword>
<dbReference type="OrthoDB" id="9768885at2"/>
<dbReference type="InterPro" id="IPR018107">
    <property type="entry name" value="Na-dicarboxylate_symporter_CS"/>
</dbReference>
<dbReference type="PANTHER" id="PTHR42865:SF7">
    <property type="entry name" value="PROTON_GLUTAMATE-ASPARTATE SYMPORTER"/>
    <property type="match status" value="1"/>
</dbReference>
<dbReference type="SUPFAM" id="SSF118215">
    <property type="entry name" value="Proton glutamate symport protein"/>
    <property type="match status" value="1"/>
</dbReference>
<evidence type="ECO:0000256" key="6">
    <source>
        <dbReference type="ARBA" id="ARBA00022989"/>
    </source>
</evidence>
<dbReference type="GO" id="GO:0006835">
    <property type="term" value="P:dicarboxylic acid transport"/>
    <property type="evidence" value="ECO:0007669"/>
    <property type="project" value="TreeGrafter"/>
</dbReference>
<dbReference type="RefSeq" id="WP_072150065.1">
    <property type="nucleotide sequence ID" value="NZ_CZVU01000019.1"/>
</dbReference>
<dbReference type="Gene3D" id="1.10.3860.10">
    <property type="entry name" value="Sodium:dicarboxylate symporter"/>
    <property type="match status" value="1"/>
</dbReference>
<dbReference type="InterPro" id="IPR001991">
    <property type="entry name" value="Na-dicarboxylate_symporter"/>
</dbReference>
<feature type="transmembrane region" description="Helical" evidence="8">
    <location>
        <begin position="169"/>
        <end position="191"/>
    </location>
</feature>
<dbReference type="GO" id="GO:0005886">
    <property type="term" value="C:plasma membrane"/>
    <property type="evidence" value="ECO:0007669"/>
    <property type="project" value="UniProtKB-SubCell"/>
</dbReference>
<evidence type="ECO:0000256" key="3">
    <source>
        <dbReference type="ARBA" id="ARBA00022475"/>
    </source>
</evidence>
<evidence type="ECO:0000313" key="9">
    <source>
        <dbReference type="EMBL" id="CUS99447.1"/>
    </source>
</evidence>
<keyword evidence="5" id="KW-0769">Symport</keyword>
<dbReference type="Pfam" id="PF00375">
    <property type="entry name" value="SDF"/>
    <property type="match status" value="1"/>
</dbReference>
<dbReference type="PANTHER" id="PTHR42865">
    <property type="entry name" value="PROTON/GLUTAMATE-ASPARTATE SYMPORTER"/>
    <property type="match status" value="1"/>
</dbReference>
<proteinExistence type="predicted"/>
<feature type="transmembrane region" description="Helical" evidence="8">
    <location>
        <begin position="246"/>
        <end position="263"/>
    </location>
</feature>
<keyword evidence="2" id="KW-0813">Transport</keyword>
<evidence type="ECO:0000256" key="2">
    <source>
        <dbReference type="ARBA" id="ARBA00022448"/>
    </source>
</evidence>
<dbReference type="InterPro" id="IPR036458">
    <property type="entry name" value="Na:dicarbo_symporter_sf"/>
</dbReference>
<feature type="transmembrane region" description="Helical" evidence="8">
    <location>
        <begin position="316"/>
        <end position="342"/>
    </location>
</feature>
<comment type="subcellular location">
    <subcellularLocation>
        <location evidence="1">Cell membrane</location>
        <topology evidence="1">Multi-pass membrane protein</topology>
    </subcellularLocation>
</comment>
<dbReference type="PROSITE" id="PS00714">
    <property type="entry name" value="NA_DICARBOXYL_SYMP_2"/>
    <property type="match status" value="1"/>
</dbReference>
<sequence length="511" mass="55915">MFFKKPIPIHTKIIIALILGAIFGVIFSVDTHKLKIITRTDKGEVRSIVERWEKAEFILHDSKKEFTSDDQSKIIKFFRDLPKSEKSNVVLIFYKKSSNNQFRETQLIKFENIIDVQKVKTIAIEIKPIGTIFVRLLSFLAIPLVIASLIVGSASLGDIRKVGRIGGKTLGYYIITTSLAITIGLISANLIKPGEKISADIRDRIASEYQADVSEKIQQELGVDVIDFLVNIVPTNPINAMANGNMLQIVFFAVIFGLTLTMIDNSKSESVIRFFDGVSDTMIKMVDLVMKIAPYGVFALISATVAEFGFGILSTLLWYIVTVLIGLLIHLLGVYSFAVRFLGKMNPLKFFKGMRDAQIIAFSTSSSAATLPVNFECTERNLGVPKQITSFVLPLGATINMDGTALYQGVASVFIAQVYGFNLDITQQLTIVLTATLASIGTAPVPGVGIIMLVMILKAIHIPAEGIALILGVDRILDMCRTVVNITGDATAAVIVARSEGLMKNDEKNGV</sequence>
<keyword evidence="6 8" id="KW-1133">Transmembrane helix</keyword>
<evidence type="ECO:0000256" key="4">
    <source>
        <dbReference type="ARBA" id="ARBA00022692"/>
    </source>
</evidence>
<gene>
    <name evidence="9" type="ORF">JGI24_00610</name>
</gene>